<dbReference type="EMBL" id="CM047587">
    <property type="protein sequence ID" value="KAI9907552.1"/>
    <property type="molecule type" value="Genomic_DNA"/>
</dbReference>
<comment type="caution">
    <text evidence="1">The sequence shown here is derived from an EMBL/GenBank/DDBJ whole genome shotgun (WGS) entry which is preliminary data.</text>
</comment>
<organism evidence="1 2">
    <name type="scientific">Peronosclerospora sorghi</name>
    <dbReference type="NCBI Taxonomy" id="230839"/>
    <lineage>
        <taxon>Eukaryota</taxon>
        <taxon>Sar</taxon>
        <taxon>Stramenopiles</taxon>
        <taxon>Oomycota</taxon>
        <taxon>Peronosporomycetes</taxon>
        <taxon>Peronosporales</taxon>
        <taxon>Peronosporaceae</taxon>
        <taxon>Peronosclerospora</taxon>
    </lineage>
</organism>
<proteinExistence type="predicted"/>
<evidence type="ECO:0000313" key="2">
    <source>
        <dbReference type="Proteomes" id="UP001163321"/>
    </source>
</evidence>
<protein>
    <submittedName>
        <fullName evidence="1">Uncharacterized protein</fullName>
    </submittedName>
</protein>
<name>A0ACC0VM52_9STRA</name>
<dbReference type="Proteomes" id="UP001163321">
    <property type="component" value="Chromosome 8"/>
</dbReference>
<gene>
    <name evidence="1" type="ORF">PsorP6_004746</name>
</gene>
<reference evidence="1 2" key="1">
    <citation type="journal article" date="2022" name="bioRxiv">
        <title>The genome of the oomycete Peronosclerospora sorghi, a cosmopolitan pathogen of maize and sorghum, is inflated with dispersed pseudogenes.</title>
        <authorList>
            <person name="Fletcher K."/>
            <person name="Martin F."/>
            <person name="Isakeit T."/>
            <person name="Cavanaugh K."/>
            <person name="Magill C."/>
            <person name="Michelmore R."/>
        </authorList>
    </citation>
    <scope>NUCLEOTIDE SEQUENCE [LARGE SCALE GENOMIC DNA]</scope>
    <source>
        <strain evidence="1">P6</strain>
    </source>
</reference>
<evidence type="ECO:0000313" key="1">
    <source>
        <dbReference type="EMBL" id="KAI9907552.1"/>
    </source>
</evidence>
<accession>A0ACC0VM52</accession>
<sequence>MLIYVTQDFEVMPRRIHIDQIDIQNFTPGYFPEVEIDVICGAGTYIRSIARECGEALVAPPEHLHSLTLCVTLSASIVLEELWLSWRVLEVKPSLSPIALELIKFEI</sequence>
<keyword evidence="2" id="KW-1185">Reference proteome</keyword>